<sequence>MNVLFLTRYSQRGGSSRYMVHQYLPAYAQAGMRCTVEPLFDDRYFEFGILDRPTGMGEIARHGLYYARRVARRLRALLNAHRYDLVVFEKELFPYLPYGFEEWLRRRGVRFIVLFDDATYAYYRQHPFPLVRWLCRGKIERIVRNATHVIAWNDHLAGYMRRLTPHVSVVNSGVDMTRYPPKDYRAPRASERLIIGWIGTPNGFPYLRSLETVFGELVRQYPLELHVISAAPYTSAHIPVVNHPWSLQTEVQLLHALDIGVMPLPDDEWTRGKSGVKAVQYMAVGVPAVCSPVGVARQLIVPNVNGVLADNPTAWRAALARLLDDPTLRERMGMAGRATVMQAYSIQSVAPTLVDILLRVGQRKDAP</sequence>
<name>A7NIY5_ROSCS</name>
<keyword evidence="2 4" id="KW-0808">Transferase</keyword>
<keyword evidence="5" id="KW-1185">Reference proteome</keyword>
<dbReference type="KEGG" id="rca:Rcas_1347"/>
<evidence type="ECO:0000313" key="4">
    <source>
        <dbReference type="EMBL" id="ABU57443.1"/>
    </source>
</evidence>
<evidence type="ECO:0000313" key="5">
    <source>
        <dbReference type="Proteomes" id="UP000000263"/>
    </source>
</evidence>
<gene>
    <name evidence="4" type="ordered locus">Rcas_1347</name>
</gene>
<dbReference type="CDD" id="cd03801">
    <property type="entry name" value="GT4_PimA-like"/>
    <property type="match status" value="1"/>
</dbReference>
<protein>
    <submittedName>
        <fullName evidence="4">Glycosyl transferase group 1</fullName>
    </submittedName>
</protein>
<dbReference type="EMBL" id="CP000804">
    <property type="protein sequence ID" value="ABU57443.1"/>
    <property type="molecule type" value="Genomic_DNA"/>
</dbReference>
<dbReference type="GO" id="GO:0016757">
    <property type="term" value="F:glycosyltransferase activity"/>
    <property type="evidence" value="ECO:0007669"/>
    <property type="project" value="UniProtKB-KW"/>
</dbReference>
<dbReference type="AlphaFoldDB" id="A7NIY5"/>
<dbReference type="eggNOG" id="COG0438">
    <property type="taxonomic scope" value="Bacteria"/>
</dbReference>
<evidence type="ECO:0000256" key="2">
    <source>
        <dbReference type="ARBA" id="ARBA00022679"/>
    </source>
</evidence>
<evidence type="ECO:0000259" key="3">
    <source>
        <dbReference type="Pfam" id="PF00534"/>
    </source>
</evidence>
<dbReference type="PANTHER" id="PTHR12526:SF510">
    <property type="entry name" value="D-INOSITOL 3-PHOSPHATE GLYCOSYLTRANSFERASE"/>
    <property type="match status" value="1"/>
</dbReference>
<evidence type="ECO:0000256" key="1">
    <source>
        <dbReference type="ARBA" id="ARBA00022676"/>
    </source>
</evidence>
<feature type="domain" description="Glycosyl transferase family 1" evidence="3">
    <location>
        <begin position="272"/>
        <end position="337"/>
    </location>
</feature>
<keyword evidence="1" id="KW-0328">Glycosyltransferase</keyword>
<dbReference type="CAZy" id="GT4">
    <property type="family name" value="Glycosyltransferase Family 4"/>
</dbReference>
<dbReference type="Pfam" id="PF00534">
    <property type="entry name" value="Glycos_transf_1"/>
    <property type="match status" value="1"/>
</dbReference>
<organism evidence="4 5">
    <name type="scientific">Roseiflexus castenholzii (strain DSM 13941 / HLO8)</name>
    <dbReference type="NCBI Taxonomy" id="383372"/>
    <lineage>
        <taxon>Bacteria</taxon>
        <taxon>Bacillati</taxon>
        <taxon>Chloroflexota</taxon>
        <taxon>Chloroflexia</taxon>
        <taxon>Chloroflexales</taxon>
        <taxon>Roseiflexineae</taxon>
        <taxon>Roseiflexaceae</taxon>
        <taxon>Roseiflexus</taxon>
    </lineage>
</organism>
<dbReference type="Proteomes" id="UP000000263">
    <property type="component" value="Chromosome"/>
</dbReference>
<dbReference type="OrthoDB" id="9813214at2"/>
<reference evidence="4 5" key="1">
    <citation type="submission" date="2007-08" db="EMBL/GenBank/DDBJ databases">
        <title>Complete sequence of Roseiflexus castenholzii DSM 13941.</title>
        <authorList>
            <consortium name="US DOE Joint Genome Institute"/>
            <person name="Copeland A."/>
            <person name="Lucas S."/>
            <person name="Lapidus A."/>
            <person name="Barry K."/>
            <person name="Glavina del Rio T."/>
            <person name="Dalin E."/>
            <person name="Tice H."/>
            <person name="Pitluck S."/>
            <person name="Thompson L.S."/>
            <person name="Brettin T."/>
            <person name="Bruce D."/>
            <person name="Detter J.C."/>
            <person name="Han C."/>
            <person name="Tapia R."/>
            <person name="Schmutz J."/>
            <person name="Larimer F."/>
            <person name="Land M."/>
            <person name="Hauser L."/>
            <person name="Kyrpides N."/>
            <person name="Mikhailova N."/>
            <person name="Bryant D.A."/>
            <person name="Hanada S."/>
            <person name="Tsukatani Y."/>
            <person name="Richardson P."/>
        </authorList>
    </citation>
    <scope>NUCLEOTIDE SEQUENCE [LARGE SCALE GENOMIC DNA]</scope>
    <source>
        <strain evidence="5">DSM 13941 / HLO8</strain>
    </source>
</reference>
<dbReference type="RefSeq" id="WP_012119872.1">
    <property type="nucleotide sequence ID" value="NC_009767.1"/>
</dbReference>
<dbReference type="HOGENOM" id="CLU_062433_0_0_0"/>
<dbReference type="STRING" id="383372.Rcas_1347"/>
<dbReference type="Gene3D" id="3.40.50.2000">
    <property type="entry name" value="Glycogen Phosphorylase B"/>
    <property type="match status" value="2"/>
</dbReference>
<accession>A7NIY5</accession>
<dbReference type="PANTHER" id="PTHR12526">
    <property type="entry name" value="GLYCOSYLTRANSFERASE"/>
    <property type="match status" value="1"/>
</dbReference>
<proteinExistence type="predicted"/>
<dbReference type="SUPFAM" id="SSF53756">
    <property type="entry name" value="UDP-Glycosyltransferase/glycogen phosphorylase"/>
    <property type="match status" value="1"/>
</dbReference>
<dbReference type="InterPro" id="IPR001296">
    <property type="entry name" value="Glyco_trans_1"/>
</dbReference>